<dbReference type="AlphaFoldDB" id="A0A9W9YNG4"/>
<protein>
    <submittedName>
        <fullName evidence="2">Uncharacterized protein</fullName>
    </submittedName>
</protein>
<evidence type="ECO:0000256" key="1">
    <source>
        <dbReference type="SAM" id="MobiDB-lite"/>
    </source>
</evidence>
<organism evidence="2 3">
    <name type="scientific">Desmophyllum pertusum</name>
    <dbReference type="NCBI Taxonomy" id="174260"/>
    <lineage>
        <taxon>Eukaryota</taxon>
        <taxon>Metazoa</taxon>
        <taxon>Cnidaria</taxon>
        <taxon>Anthozoa</taxon>
        <taxon>Hexacorallia</taxon>
        <taxon>Scleractinia</taxon>
        <taxon>Caryophylliina</taxon>
        <taxon>Caryophylliidae</taxon>
        <taxon>Desmophyllum</taxon>
    </lineage>
</organism>
<evidence type="ECO:0000313" key="3">
    <source>
        <dbReference type="Proteomes" id="UP001163046"/>
    </source>
</evidence>
<feature type="compositionally biased region" description="Basic and acidic residues" evidence="1">
    <location>
        <begin position="61"/>
        <end position="78"/>
    </location>
</feature>
<reference evidence="2" key="1">
    <citation type="submission" date="2023-01" db="EMBL/GenBank/DDBJ databases">
        <title>Genome assembly of the deep-sea coral Lophelia pertusa.</title>
        <authorList>
            <person name="Herrera S."/>
            <person name="Cordes E."/>
        </authorList>
    </citation>
    <scope>NUCLEOTIDE SEQUENCE</scope>
    <source>
        <strain evidence="2">USNM1676648</strain>
        <tissue evidence="2">Polyp</tissue>
    </source>
</reference>
<accession>A0A9W9YNG4</accession>
<evidence type="ECO:0000313" key="2">
    <source>
        <dbReference type="EMBL" id="KAJ7360166.1"/>
    </source>
</evidence>
<gene>
    <name evidence="2" type="ORF">OS493_018156</name>
</gene>
<feature type="compositionally biased region" description="Basic and acidic residues" evidence="1">
    <location>
        <begin position="7"/>
        <end position="17"/>
    </location>
</feature>
<name>A0A9W9YNG4_9CNID</name>
<dbReference type="Proteomes" id="UP001163046">
    <property type="component" value="Unassembled WGS sequence"/>
</dbReference>
<dbReference type="EMBL" id="MU827311">
    <property type="protein sequence ID" value="KAJ7360166.1"/>
    <property type="molecule type" value="Genomic_DNA"/>
</dbReference>
<comment type="caution">
    <text evidence="2">The sequence shown here is derived from an EMBL/GenBank/DDBJ whole genome shotgun (WGS) entry which is preliminary data.</text>
</comment>
<keyword evidence="3" id="KW-1185">Reference proteome</keyword>
<feature type="region of interest" description="Disordered" evidence="1">
    <location>
        <begin position="61"/>
        <end position="84"/>
    </location>
</feature>
<proteinExistence type="predicted"/>
<feature type="region of interest" description="Disordered" evidence="1">
    <location>
        <begin position="1"/>
        <end position="22"/>
    </location>
</feature>
<dbReference type="OrthoDB" id="5576752at2759"/>
<sequence>MKAIVPSKEEMLKKLPEEATTPEALHAANRRNEQFMMILQENMKSNNPVWKVMGIDEVKQRQERRKELQQKREAKLTDQESSNT</sequence>